<proteinExistence type="predicted"/>
<sequence>MLQLIVLENPPTHLLLGRDAISLVREKLGLLKGEFDAWEQVSASTDFE</sequence>
<evidence type="ECO:0000313" key="2">
    <source>
        <dbReference type="Proteomes" id="UP000543836"/>
    </source>
</evidence>
<protein>
    <submittedName>
        <fullName evidence="1">Uncharacterized protein</fullName>
    </submittedName>
</protein>
<name>A0A7W7EJL2_9HYPH</name>
<dbReference type="RefSeq" id="WP_245276486.1">
    <property type="nucleotide sequence ID" value="NZ_JACIIG010000003.1"/>
</dbReference>
<evidence type="ECO:0000313" key="1">
    <source>
        <dbReference type="EMBL" id="MBB4567452.1"/>
    </source>
</evidence>
<organism evidence="1 2">
    <name type="scientific">Rhizobium leucaenae</name>
    <dbReference type="NCBI Taxonomy" id="29450"/>
    <lineage>
        <taxon>Bacteria</taxon>
        <taxon>Pseudomonadati</taxon>
        <taxon>Pseudomonadota</taxon>
        <taxon>Alphaproteobacteria</taxon>
        <taxon>Hyphomicrobiales</taxon>
        <taxon>Rhizobiaceae</taxon>
        <taxon>Rhizobium/Agrobacterium group</taxon>
        <taxon>Rhizobium</taxon>
    </lineage>
</organism>
<dbReference type="EMBL" id="JACIIG010000003">
    <property type="protein sequence ID" value="MBB4567452.1"/>
    <property type="molecule type" value="Genomic_DNA"/>
</dbReference>
<keyword evidence="2" id="KW-1185">Reference proteome</keyword>
<dbReference type="AlphaFoldDB" id="A0A7W7EJL2"/>
<dbReference type="Proteomes" id="UP000543836">
    <property type="component" value="Unassembled WGS sequence"/>
</dbReference>
<reference evidence="1 2" key="1">
    <citation type="submission" date="2020-08" db="EMBL/GenBank/DDBJ databases">
        <title>Genomic Encyclopedia of Type Strains, Phase IV (KMG-V): Genome sequencing to study the core and pangenomes of soil and plant-associated prokaryotes.</title>
        <authorList>
            <person name="Whitman W."/>
        </authorList>
    </citation>
    <scope>NUCLEOTIDE SEQUENCE [LARGE SCALE GENOMIC DNA]</scope>
    <source>
        <strain evidence="1 2">SEMIA 492</strain>
    </source>
</reference>
<accession>A0A7W7EJL2</accession>
<comment type="caution">
    <text evidence="1">The sequence shown here is derived from an EMBL/GenBank/DDBJ whole genome shotgun (WGS) entry which is preliminary data.</text>
</comment>
<gene>
    <name evidence="1" type="ORF">GGE60_001555</name>
</gene>